<protein>
    <submittedName>
        <fullName evidence="1">Uncharacterized protein</fullName>
    </submittedName>
</protein>
<name>A0A8J2BNM6_9BACT</name>
<keyword evidence="2" id="KW-1185">Reference proteome</keyword>
<dbReference type="Proteomes" id="UP000663859">
    <property type="component" value="Unassembled WGS sequence"/>
</dbReference>
<comment type="caution">
    <text evidence="1">The sequence shown here is derived from an EMBL/GenBank/DDBJ whole genome shotgun (WGS) entry which is preliminary data.</text>
</comment>
<evidence type="ECO:0000313" key="2">
    <source>
        <dbReference type="Proteomes" id="UP000663859"/>
    </source>
</evidence>
<evidence type="ECO:0000313" key="1">
    <source>
        <dbReference type="EMBL" id="CAF0694297.1"/>
    </source>
</evidence>
<organism evidence="1 2">
    <name type="scientific">Candidatus Methylacidithermus pantelleriae</name>
    <dbReference type="NCBI Taxonomy" id="2744239"/>
    <lineage>
        <taxon>Bacteria</taxon>
        <taxon>Pseudomonadati</taxon>
        <taxon>Verrucomicrobiota</taxon>
        <taxon>Methylacidiphilae</taxon>
        <taxon>Methylacidiphilales</taxon>
        <taxon>Methylacidiphilaceae</taxon>
        <taxon>Candidatus Methylacidithermus</taxon>
    </lineage>
</organism>
<accession>A0A8J2BNM6</accession>
<dbReference type="AlphaFoldDB" id="A0A8J2BNM6"/>
<sequence length="73" mass="8015">MAQITAKKGVGNKTNRVDSVVIIHLGVHPRPSTLQHLTVRMVPSDRLARSPEARFSTFTLFCSFRPVNPDSAG</sequence>
<dbReference type="EMBL" id="CAJNOB010000008">
    <property type="protein sequence ID" value="CAF0694297.1"/>
    <property type="molecule type" value="Genomic_DNA"/>
</dbReference>
<proteinExistence type="predicted"/>
<reference evidence="1" key="1">
    <citation type="submission" date="2021-02" db="EMBL/GenBank/DDBJ databases">
        <authorList>
            <person name="Cremers G."/>
            <person name="Picone N."/>
        </authorList>
    </citation>
    <scope>NUCLEOTIDE SEQUENCE</scope>
    <source>
        <strain evidence="1">PQ17</strain>
    </source>
</reference>
<gene>
    <name evidence="1" type="ORF">MPNT_160006</name>
</gene>